<dbReference type="GO" id="GO:0005524">
    <property type="term" value="F:ATP binding"/>
    <property type="evidence" value="ECO:0007669"/>
    <property type="project" value="UniProtKB-KW"/>
</dbReference>
<dbReference type="PROSITE" id="PS51192">
    <property type="entry name" value="HELICASE_ATP_BIND_1"/>
    <property type="match status" value="1"/>
</dbReference>
<dbReference type="InterPro" id="IPR038718">
    <property type="entry name" value="SNF2-like_sf"/>
</dbReference>
<evidence type="ECO:0000256" key="3">
    <source>
        <dbReference type="ARBA" id="ARBA00022840"/>
    </source>
</evidence>
<sequence length="486" mass="56135">MSQIELQALIDERMKRFNYLLEKSQFNFKQYQYDGVEWCLKNELRPLLPNGIRGGFIADEMGLGKTIMMIGLMFVNFLPRTLIVVPPVLIHQWQKEIYKATGHNSLLYYGSSKKKISLENLNSSHIVLTTYDTIIPDKCLLKNIIWNRIIFDEAHHLRNCKTKRFINCKNIKSRVRWLVTGTPVQNKKQDFYNLCFAAGMKPTFYAEPANLAFIVNNYILRRTKNEVGIILPSLFKNDCNVNWNHPKEKLLAEEIHSLLPNQTGVSIDKKKKLGEIFGSKGALMAILRARQSCILPSLMKKTIDLFLELGYLGKEYEEALDYSSKIDSVIDLIIQRKENGKGKIVFCHFREEIDSIKKRLIEKGFLKQNVVTFDGRNTSSLTKMLDIFVEGTYVLIIQIQTGCEGLNLQASFSEIYFVSPHWNPSIEDQAIARCHRIGQTKQVDVFKFKMNGFSVEEKETISLEKYVTKVQEAKRQISTQLLEHVQ</sequence>
<feature type="domain" description="Helicase C-terminal" evidence="5">
    <location>
        <begin position="328"/>
        <end position="486"/>
    </location>
</feature>
<dbReference type="PANTHER" id="PTHR45626:SF22">
    <property type="entry name" value="DNA REPAIR PROTEIN RAD5"/>
    <property type="match status" value="1"/>
</dbReference>
<dbReference type="GO" id="GO:0005634">
    <property type="term" value="C:nucleus"/>
    <property type="evidence" value="ECO:0007669"/>
    <property type="project" value="TreeGrafter"/>
</dbReference>
<evidence type="ECO:0000259" key="4">
    <source>
        <dbReference type="PROSITE" id="PS51192"/>
    </source>
</evidence>
<organism evidence="6">
    <name type="scientific">viral metagenome</name>
    <dbReference type="NCBI Taxonomy" id="1070528"/>
    <lineage>
        <taxon>unclassified sequences</taxon>
        <taxon>metagenomes</taxon>
        <taxon>organismal metagenomes</taxon>
    </lineage>
</organism>
<protein>
    <recommendedName>
        <fullName evidence="7">Helicase</fullName>
    </recommendedName>
</protein>
<dbReference type="InterPro" id="IPR027417">
    <property type="entry name" value="P-loop_NTPase"/>
</dbReference>
<dbReference type="PANTHER" id="PTHR45626">
    <property type="entry name" value="TRANSCRIPTION TERMINATION FACTOR 2-RELATED"/>
    <property type="match status" value="1"/>
</dbReference>
<dbReference type="SMART" id="SM00487">
    <property type="entry name" value="DEXDc"/>
    <property type="match status" value="1"/>
</dbReference>
<dbReference type="InterPro" id="IPR001650">
    <property type="entry name" value="Helicase_C-like"/>
</dbReference>
<dbReference type="GO" id="GO:0016787">
    <property type="term" value="F:hydrolase activity"/>
    <property type="evidence" value="ECO:0007669"/>
    <property type="project" value="UniProtKB-KW"/>
</dbReference>
<dbReference type="SMART" id="SM00490">
    <property type="entry name" value="HELICc"/>
    <property type="match status" value="1"/>
</dbReference>
<name>A0A6C0KPS0_9ZZZZ</name>
<dbReference type="InterPro" id="IPR049730">
    <property type="entry name" value="SNF2/RAD54-like_C"/>
</dbReference>
<evidence type="ECO:0000259" key="5">
    <source>
        <dbReference type="PROSITE" id="PS51194"/>
    </source>
</evidence>
<dbReference type="Pfam" id="PF00176">
    <property type="entry name" value="SNF2-rel_dom"/>
    <property type="match status" value="1"/>
</dbReference>
<keyword evidence="2" id="KW-0378">Hydrolase</keyword>
<dbReference type="InterPro" id="IPR050628">
    <property type="entry name" value="SNF2_RAD54_helicase_TF"/>
</dbReference>
<dbReference type="SUPFAM" id="SSF52540">
    <property type="entry name" value="P-loop containing nucleoside triphosphate hydrolases"/>
    <property type="match status" value="2"/>
</dbReference>
<dbReference type="Pfam" id="PF00271">
    <property type="entry name" value="Helicase_C"/>
    <property type="match status" value="1"/>
</dbReference>
<dbReference type="CDD" id="cd18793">
    <property type="entry name" value="SF2_C_SNF"/>
    <property type="match status" value="1"/>
</dbReference>
<keyword evidence="3" id="KW-0067">ATP-binding</keyword>
<dbReference type="InterPro" id="IPR014001">
    <property type="entry name" value="Helicase_ATP-bd"/>
</dbReference>
<dbReference type="GO" id="GO:0006281">
    <property type="term" value="P:DNA repair"/>
    <property type="evidence" value="ECO:0007669"/>
    <property type="project" value="TreeGrafter"/>
</dbReference>
<evidence type="ECO:0000313" key="6">
    <source>
        <dbReference type="EMBL" id="QHU19273.1"/>
    </source>
</evidence>
<dbReference type="Gene3D" id="3.40.50.10810">
    <property type="entry name" value="Tandem AAA-ATPase domain"/>
    <property type="match status" value="1"/>
</dbReference>
<keyword evidence="1" id="KW-0547">Nucleotide-binding</keyword>
<dbReference type="AlphaFoldDB" id="A0A6C0KPS0"/>
<proteinExistence type="predicted"/>
<dbReference type="PROSITE" id="PS51194">
    <property type="entry name" value="HELICASE_CTER"/>
    <property type="match status" value="1"/>
</dbReference>
<dbReference type="EMBL" id="MN740946">
    <property type="protein sequence ID" value="QHU19273.1"/>
    <property type="molecule type" value="Genomic_DNA"/>
</dbReference>
<dbReference type="CDD" id="cd17919">
    <property type="entry name" value="DEXHc_Snf"/>
    <property type="match status" value="1"/>
</dbReference>
<dbReference type="InterPro" id="IPR000330">
    <property type="entry name" value="SNF2_N"/>
</dbReference>
<accession>A0A6C0KPS0</accession>
<evidence type="ECO:0000256" key="2">
    <source>
        <dbReference type="ARBA" id="ARBA00022801"/>
    </source>
</evidence>
<dbReference type="GO" id="GO:0008094">
    <property type="term" value="F:ATP-dependent activity, acting on DNA"/>
    <property type="evidence" value="ECO:0007669"/>
    <property type="project" value="TreeGrafter"/>
</dbReference>
<reference evidence="6" key="1">
    <citation type="journal article" date="2020" name="Nature">
        <title>Giant virus diversity and host interactions through global metagenomics.</title>
        <authorList>
            <person name="Schulz F."/>
            <person name="Roux S."/>
            <person name="Paez-Espino D."/>
            <person name="Jungbluth S."/>
            <person name="Walsh D.A."/>
            <person name="Denef V.J."/>
            <person name="McMahon K.D."/>
            <person name="Konstantinidis K.T."/>
            <person name="Eloe-Fadrosh E.A."/>
            <person name="Kyrpides N.C."/>
            <person name="Woyke T."/>
        </authorList>
    </citation>
    <scope>NUCLEOTIDE SEQUENCE</scope>
    <source>
        <strain evidence="6">GVMAG-S-3300013014-104</strain>
    </source>
</reference>
<feature type="domain" description="Helicase ATP-binding" evidence="4">
    <location>
        <begin position="46"/>
        <end position="201"/>
    </location>
</feature>
<evidence type="ECO:0008006" key="7">
    <source>
        <dbReference type="Google" id="ProtNLM"/>
    </source>
</evidence>
<dbReference type="Gene3D" id="3.40.50.300">
    <property type="entry name" value="P-loop containing nucleotide triphosphate hydrolases"/>
    <property type="match status" value="1"/>
</dbReference>
<evidence type="ECO:0000256" key="1">
    <source>
        <dbReference type="ARBA" id="ARBA00022741"/>
    </source>
</evidence>